<evidence type="ECO:0000256" key="11">
    <source>
        <dbReference type="ARBA" id="ARBA00023136"/>
    </source>
</evidence>
<dbReference type="FunFam" id="3.80.10.10:FF:000095">
    <property type="entry name" value="LRR receptor-like serine/threonine-protein kinase GSO1"/>
    <property type="match status" value="1"/>
</dbReference>
<evidence type="ECO:0000256" key="5">
    <source>
        <dbReference type="ARBA" id="ARBA00022692"/>
    </source>
</evidence>
<evidence type="ECO:0000256" key="9">
    <source>
        <dbReference type="ARBA" id="ARBA00022840"/>
    </source>
</evidence>
<keyword evidence="2" id="KW-0723">Serine/threonine-protein kinase</keyword>
<dbReference type="SMART" id="SM00369">
    <property type="entry name" value="LRR_TYP"/>
    <property type="match status" value="7"/>
</dbReference>
<feature type="binding site" evidence="12">
    <location>
        <position position="491"/>
    </location>
    <ligand>
        <name>ATP</name>
        <dbReference type="ChEBI" id="CHEBI:30616"/>
    </ligand>
</feature>
<keyword evidence="9 12" id="KW-0067">ATP-binding</keyword>
<dbReference type="FunFam" id="3.30.200.20:FF:000432">
    <property type="entry name" value="LRR receptor-like serine/threonine-protein kinase EFR"/>
    <property type="match status" value="1"/>
</dbReference>
<dbReference type="InterPro" id="IPR001611">
    <property type="entry name" value="Leu-rich_rpt"/>
</dbReference>
<dbReference type="Gene3D" id="1.10.510.10">
    <property type="entry name" value="Transferase(Phosphotransferase) domain 1"/>
    <property type="match status" value="1"/>
</dbReference>
<dbReference type="InterPro" id="IPR011009">
    <property type="entry name" value="Kinase-like_dom_sf"/>
</dbReference>
<feature type="transmembrane region" description="Helical" evidence="13">
    <location>
        <begin position="407"/>
        <end position="426"/>
    </location>
</feature>
<dbReference type="PROSITE" id="PS00107">
    <property type="entry name" value="PROTEIN_KINASE_ATP"/>
    <property type="match status" value="1"/>
</dbReference>
<dbReference type="InterPro" id="IPR000719">
    <property type="entry name" value="Prot_kinase_dom"/>
</dbReference>
<accession>A0A921R5Z3</accession>
<evidence type="ECO:0000256" key="13">
    <source>
        <dbReference type="SAM" id="Phobius"/>
    </source>
</evidence>
<dbReference type="PANTHER" id="PTHR27008">
    <property type="entry name" value="OS04G0122200 PROTEIN"/>
    <property type="match status" value="1"/>
</dbReference>
<evidence type="ECO:0000256" key="1">
    <source>
        <dbReference type="ARBA" id="ARBA00004162"/>
    </source>
</evidence>
<evidence type="ECO:0000259" key="14">
    <source>
        <dbReference type="PROSITE" id="PS50011"/>
    </source>
</evidence>
<keyword evidence="8" id="KW-0418">Kinase</keyword>
<evidence type="ECO:0000256" key="6">
    <source>
        <dbReference type="ARBA" id="ARBA00022737"/>
    </source>
</evidence>
<dbReference type="PROSITE" id="PS50011">
    <property type="entry name" value="PROTEIN_KINASE_DOM"/>
    <property type="match status" value="1"/>
</dbReference>
<dbReference type="Pfam" id="PF00560">
    <property type="entry name" value="LRR_1"/>
    <property type="match status" value="5"/>
</dbReference>
<keyword evidence="6" id="KW-0677">Repeat</keyword>
<evidence type="ECO:0000256" key="3">
    <source>
        <dbReference type="ARBA" id="ARBA00022614"/>
    </source>
</evidence>
<dbReference type="GO" id="GO:0004672">
    <property type="term" value="F:protein kinase activity"/>
    <property type="evidence" value="ECO:0007669"/>
    <property type="project" value="InterPro"/>
</dbReference>
<reference evidence="15" key="2">
    <citation type="submission" date="2020-10" db="EMBL/GenBank/DDBJ databases">
        <authorList>
            <person name="Cooper E.A."/>
            <person name="Brenton Z.W."/>
            <person name="Flinn B.S."/>
            <person name="Jenkins J."/>
            <person name="Shu S."/>
            <person name="Flowers D."/>
            <person name="Luo F."/>
            <person name="Wang Y."/>
            <person name="Xia P."/>
            <person name="Barry K."/>
            <person name="Daum C."/>
            <person name="Lipzen A."/>
            <person name="Yoshinaga Y."/>
            <person name="Schmutz J."/>
            <person name="Saski C."/>
            <person name="Vermerris W."/>
            <person name="Kresovich S."/>
        </authorList>
    </citation>
    <scope>NUCLEOTIDE SEQUENCE</scope>
</reference>
<comment type="subcellular location">
    <subcellularLocation>
        <location evidence="1">Cell membrane</location>
        <topology evidence="1">Single-pass membrane protein</topology>
    </subcellularLocation>
</comment>
<keyword evidence="7 12" id="KW-0547">Nucleotide-binding</keyword>
<evidence type="ECO:0000256" key="4">
    <source>
        <dbReference type="ARBA" id="ARBA00022679"/>
    </source>
</evidence>
<gene>
    <name evidence="15" type="ORF">BDA96_04G228900</name>
</gene>
<dbReference type="InterPro" id="IPR051809">
    <property type="entry name" value="Plant_receptor-like_S/T_kinase"/>
</dbReference>
<evidence type="ECO:0000256" key="2">
    <source>
        <dbReference type="ARBA" id="ARBA00022527"/>
    </source>
</evidence>
<dbReference type="Pfam" id="PF13855">
    <property type="entry name" value="LRR_8"/>
    <property type="match status" value="3"/>
</dbReference>
<dbReference type="SMART" id="SM00220">
    <property type="entry name" value="S_TKc"/>
    <property type="match status" value="1"/>
</dbReference>
<evidence type="ECO:0000256" key="7">
    <source>
        <dbReference type="ARBA" id="ARBA00022741"/>
    </source>
</evidence>
<evidence type="ECO:0000256" key="12">
    <source>
        <dbReference type="PROSITE-ProRule" id="PRU10141"/>
    </source>
</evidence>
<dbReference type="GO" id="GO:0005524">
    <property type="term" value="F:ATP binding"/>
    <property type="evidence" value="ECO:0007669"/>
    <property type="project" value="UniProtKB-UniRule"/>
</dbReference>
<dbReference type="Proteomes" id="UP000807115">
    <property type="component" value="Chromosome 4"/>
</dbReference>
<dbReference type="AlphaFoldDB" id="A0A921R5Z3"/>
<dbReference type="PRINTS" id="PR00019">
    <property type="entry name" value="LEURICHRPT"/>
</dbReference>
<dbReference type="InterPro" id="IPR017441">
    <property type="entry name" value="Protein_kinase_ATP_BS"/>
</dbReference>
<dbReference type="InterPro" id="IPR008271">
    <property type="entry name" value="Ser/Thr_kinase_AS"/>
</dbReference>
<dbReference type="SUPFAM" id="SSF56112">
    <property type="entry name" value="Protein kinase-like (PK-like)"/>
    <property type="match status" value="1"/>
</dbReference>
<keyword evidence="3" id="KW-0433">Leucine-rich repeat</keyword>
<organism evidence="15 16">
    <name type="scientific">Sorghum bicolor</name>
    <name type="common">Sorghum</name>
    <name type="synonym">Sorghum vulgare</name>
    <dbReference type="NCBI Taxonomy" id="4558"/>
    <lineage>
        <taxon>Eukaryota</taxon>
        <taxon>Viridiplantae</taxon>
        <taxon>Streptophyta</taxon>
        <taxon>Embryophyta</taxon>
        <taxon>Tracheophyta</taxon>
        <taxon>Spermatophyta</taxon>
        <taxon>Magnoliopsida</taxon>
        <taxon>Liliopsida</taxon>
        <taxon>Poales</taxon>
        <taxon>Poaceae</taxon>
        <taxon>PACMAD clade</taxon>
        <taxon>Panicoideae</taxon>
        <taxon>Andropogonodae</taxon>
        <taxon>Andropogoneae</taxon>
        <taxon>Sorghinae</taxon>
        <taxon>Sorghum</taxon>
    </lineage>
</organism>
<evidence type="ECO:0000256" key="10">
    <source>
        <dbReference type="ARBA" id="ARBA00022989"/>
    </source>
</evidence>
<evidence type="ECO:0000313" key="16">
    <source>
        <dbReference type="Proteomes" id="UP000807115"/>
    </source>
</evidence>
<dbReference type="SUPFAM" id="SSF52058">
    <property type="entry name" value="L domain-like"/>
    <property type="match status" value="2"/>
</dbReference>
<dbReference type="Gene3D" id="3.80.10.10">
    <property type="entry name" value="Ribonuclease Inhibitor"/>
    <property type="match status" value="2"/>
</dbReference>
<dbReference type="PANTHER" id="PTHR27008:SF593">
    <property type="entry name" value="OS02G0615800 PROTEIN"/>
    <property type="match status" value="1"/>
</dbReference>
<keyword evidence="11 13" id="KW-0472">Membrane</keyword>
<dbReference type="Pfam" id="PF07714">
    <property type="entry name" value="PK_Tyr_Ser-Thr"/>
    <property type="match status" value="1"/>
</dbReference>
<dbReference type="InterPro" id="IPR032675">
    <property type="entry name" value="LRR_dom_sf"/>
</dbReference>
<dbReference type="EMBL" id="CM027683">
    <property type="protein sequence ID" value="KAG0533855.1"/>
    <property type="molecule type" value="Genomic_DNA"/>
</dbReference>
<dbReference type="InterPro" id="IPR001245">
    <property type="entry name" value="Ser-Thr/Tyr_kinase_cat_dom"/>
</dbReference>
<keyword evidence="4" id="KW-0808">Transferase</keyword>
<dbReference type="InterPro" id="IPR003591">
    <property type="entry name" value="Leu-rich_rpt_typical-subtyp"/>
</dbReference>
<name>A0A921R5Z3_SORBI</name>
<proteinExistence type="predicted"/>
<protein>
    <recommendedName>
        <fullName evidence="14">Protein kinase domain-containing protein</fullName>
    </recommendedName>
</protein>
<reference evidence="15" key="1">
    <citation type="journal article" date="2019" name="BMC Genomics">
        <title>A new reference genome for Sorghum bicolor reveals high levels of sequence similarity between sweet and grain genotypes: implications for the genetics of sugar metabolism.</title>
        <authorList>
            <person name="Cooper E.A."/>
            <person name="Brenton Z.W."/>
            <person name="Flinn B.S."/>
            <person name="Jenkins J."/>
            <person name="Shu S."/>
            <person name="Flowers D."/>
            <person name="Luo F."/>
            <person name="Wang Y."/>
            <person name="Xia P."/>
            <person name="Barry K."/>
            <person name="Daum C."/>
            <person name="Lipzen A."/>
            <person name="Yoshinaga Y."/>
            <person name="Schmutz J."/>
            <person name="Saski C."/>
            <person name="Vermerris W."/>
            <person name="Kresovich S."/>
        </authorList>
    </citation>
    <scope>NUCLEOTIDE SEQUENCE</scope>
</reference>
<dbReference type="PROSITE" id="PS00108">
    <property type="entry name" value="PROTEIN_KINASE_ST"/>
    <property type="match status" value="1"/>
</dbReference>
<evidence type="ECO:0000256" key="8">
    <source>
        <dbReference type="ARBA" id="ARBA00022777"/>
    </source>
</evidence>
<dbReference type="FunFam" id="3.80.10.10:FF:000383">
    <property type="entry name" value="Leucine-rich repeat receptor protein kinase EMS1"/>
    <property type="match status" value="1"/>
</dbReference>
<keyword evidence="5 13" id="KW-0812">Transmembrane</keyword>
<comment type="caution">
    <text evidence="15">The sequence shown here is derived from an EMBL/GenBank/DDBJ whole genome shotgun (WGS) entry which is preliminary data.</text>
</comment>
<evidence type="ECO:0000313" key="15">
    <source>
        <dbReference type="EMBL" id="KAG0533855.1"/>
    </source>
</evidence>
<feature type="domain" description="Protein kinase" evidence="14">
    <location>
        <begin position="462"/>
        <end position="670"/>
    </location>
</feature>
<dbReference type="GO" id="GO:0005886">
    <property type="term" value="C:plasma membrane"/>
    <property type="evidence" value="ECO:0007669"/>
    <property type="project" value="UniProtKB-SubCell"/>
</dbReference>
<keyword evidence="10 13" id="KW-1133">Transmembrane helix</keyword>
<sequence>MLNIKQLFLYENNLSGGIPRTLSNLSSLVVLSLVSNILGGTLPSNIGYALPNLQSLYLGNNTFKGHIPTSLGNISGLQYLDLSFNYFRGQIPRSFRNLSQLRVVNLGTNLLEARDSEGWEFLDALANCISLQTLSLAENELHGSIPYSVGNLPITLQYLFIGGNNLSGIVPPSIGKLTGLVQLSLDQNYLAGTIEGWIRNMTNLEHLNLESNSFTGTIPPSIGHLTRLIFLSLAKNQFTGFIPPSLGNVKTMLILNLSYNNFQGSIPVEFGNFRQLTMMDLSSNRFSGEIPQTMGQFQQIYTIQMDQNVLTGNIPTTFSNLKSLSILNLSHNSLSGPIPDCLNDLESLTKLDLSFNNFQGEIPRNGVFYNATIVSLNGNPGLCGGAKNFHEPACHAVYSRKARIINYMVKILIPIFGFVSLIILIYTHGKKTSIRPYLLLLSFGKKFPRVSYKDLAQATVNFSESNLIGRGSYSSVYRGKLTPAKIEVAIKVFDLGARSAESSFVTECEALRTIRHRNLVPILTACSTIDNNGNDFKALIYEFMPNGNLDTWLHQKRVSVALKILDLAHRISISVDIADALAYLHHDCGRPIVHYDLKPTNILLDDEMNAHLGDFGIASLVVGCCGGINPYTLIGLYGPHHQRWLGPQDEDVRRTTGRRAPQGYKILYQI</sequence>
<dbReference type="Gene3D" id="3.30.200.20">
    <property type="entry name" value="Phosphorylase Kinase, domain 1"/>
    <property type="match status" value="1"/>
</dbReference>